<dbReference type="InterPro" id="IPR040202">
    <property type="entry name" value="Brl1/Brr6"/>
</dbReference>
<dbReference type="Pfam" id="PF10104">
    <property type="entry name" value="Brr6_like_C_C"/>
    <property type="match status" value="1"/>
</dbReference>
<organism evidence="3 4">
    <name type="scientific">Dendrothele bispora (strain CBS 962.96)</name>
    <dbReference type="NCBI Taxonomy" id="1314807"/>
    <lineage>
        <taxon>Eukaryota</taxon>
        <taxon>Fungi</taxon>
        <taxon>Dikarya</taxon>
        <taxon>Basidiomycota</taxon>
        <taxon>Agaricomycotina</taxon>
        <taxon>Agaricomycetes</taxon>
        <taxon>Agaricomycetidae</taxon>
        <taxon>Agaricales</taxon>
        <taxon>Agaricales incertae sedis</taxon>
        <taxon>Dendrothele</taxon>
    </lineage>
</organism>
<sequence>MPLQGIGTDELLSKNSARRHGDNSPILGSLCSSQAIRFSGRRLQHHRIYRALAPEFKAVSNKRNSKPPVLFQPCAIRGDSSTDVLEAPQGFTFQQAIKVRRSGSDSTPLPGFFVQNQASPPCESHPQPPVSGKMHFRRDESPILVRTLVQLACLVAALSIRYGLLVELHSRGHYSGNSVVDRALLKAILCARRFTENQCDDPVPALEEQCHLWQTCMDHPLVGYAAIVLEVFGSLFNDFFGSMDLRTLMCVAGTLALFGALSRL</sequence>
<dbReference type="InterPro" id="IPR018767">
    <property type="entry name" value="Brl1/Brr6_dom"/>
</dbReference>
<keyword evidence="4" id="KW-1185">Reference proteome</keyword>
<dbReference type="OrthoDB" id="5961at2759"/>
<dbReference type="AlphaFoldDB" id="A0A4S8L843"/>
<dbReference type="GO" id="GO:0006998">
    <property type="term" value="P:nuclear envelope organization"/>
    <property type="evidence" value="ECO:0007669"/>
    <property type="project" value="InterPro"/>
</dbReference>
<dbReference type="PANTHER" id="PTHR28136">
    <property type="entry name" value="NUCLEUS EXPORT PROTEIN BRR6"/>
    <property type="match status" value="1"/>
</dbReference>
<evidence type="ECO:0000313" key="3">
    <source>
        <dbReference type="EMBL" id="THU84886.1"/>
    </source>
</evidence>
<feature type="domain" description="Brl1/Brr6" evidence="2">
    <location>
        <begin position="145"/>
        <end position="263"/>
    </location>
</feature>
<gene>
    <name evidence="3" type="ORF">K435DRAFT_869830</name>
</gene>
<dbReference type="GO" id="GO:0055088">
    <property type="term" value="P:lipid homeostasis"/>
    <property type="evidence" value="ECO:0007669"/>
    <property type="project" value="InterPro"/>
</dbReference>
<evidence type="ECO:0000256" key="1">
    <source>
        <dbReference type="SAM" id="MobiDB-lite"/>
    </source>
</evidence>
<dbReference type="EMBL" id="ML179575">
    <property type="protein sequence ID" value="THU84886.1"/>
    <property type="molecule type" value="Genomic_DNA"/>
</dbReference>
<dbReference type="GO" id="GO:0031965">
    <property type="term" value="C:nuclear membrane"/>
    <property type="evidence" value="ECO:0007669"/>
    <property type="project" value="InterPro"/>
</dbReference>
<name>A0A4S8L843_DENBC</name>
<accession>A0A4S8L843</accession>
<dbReference type="Proteomes" id="UP000297245">
    <property type="component" value="Unassembled WGS sequence"/>
</dbReference>
<reference evidence="3 4" key="1">
    <citation type="journal article" date="2019" name="Nat. Ecol. Evol.">
        <title>Megaphylogeny resolves global patterns of mushroom evolution.</title>
        <authorList>
            <person name="Varga T."/>
            <person name="Krizsan K."/>
            <person name="Foldi C."/>
            <person name="Dima B."/>
            <person name="Sanchez-Garcia M."/>
            <person name="Sanchez-Ramirez S."/>
            <person name="Szollosi G.J."/>
            <person name="Szarkandi J.G."/>
            <person name="Papp V."/>
            <person name="Albert L."/>
            <person name="Andreopoulos W."/>
            <person name="Angelini C."/>
            <person name="Antonin V."/>
            <person name="Barry K.W."/>
            <person name="Bougher N.L."/>
            <person name="Buchanan P."/>
            <person name="Buyck B."/>
            <person name="Bense V."/>
            <person name="Catcheside P."/>
            <person name="Chovatia M."/>
            <person name="Cooper J."/>
            <person name="Damon W."/>
            <person name="Desjardin D."/>
            <person name="Finy P."/>
            <person name="Geml J."/>
            <person name="Haridas S."/>
            <person name="Hughes K."/>
            <person name="Justo A."/>
            <person name="Karasinski D."/>
            <person name="Kautmanova I."/>
            <person name="Kiss B."/>
            <person name="Kocsube S."/>
            <person name="Kotiranta H."/>
            <person name="LaButti K.M."/>
            <person name="Lechner B.E."/>
            <person name="Liimatainen K."/>
            <person name="Lipzen A."/>
            <person name="Lukacs Z."/>
            <person name="Mihaltcheva S."/>
            <person name="Morgado L.N."/>
            <person name="Niskanen T."/>
            <person name="Noordeloos M.E."/>
            <person name="Ohm R.A."/>
            <person name="Ortiz-Santana B."/>
            <person name="Ovrebo C."/>
            <person name="Racz N."/>
            <person name="Riley R."/>
            <person name="Savchenko A."/>
            <person name="Shiryaev A."/>
            <person name="Soop K."/>
            <person name="Spirin V."/>
            <person name="Szebenyi C."/>
            <person name="Tomsovsky M."/>
            <person name="Tulloss R.E."/>
            <person name="Uehling J."/>
            <person name="Grigoriev I.V."/>
            <person name="Vagvolgyi C."/>
            <person name="Papp T."/>
            <person name="Martin F.M."/>
            <person name="Miettinen O."/>
            <person name="Hibbett D.S."/>
            <person name="Nagy L.G."/>
        </authorList>
    </citation>
    <scope>NUCLEOTIDE SEQUENCE [LARGE SCALE GENOMIC DNA]</scope>
    <source>
        <strain evidence="3 4">CBS 962.96</strain>
    </source>
</reference>
<feature type="region of interest" description="Disordered" evidence="1">
    <location>
        <begin position="1"/>
        <end position="24"/>
    </location>
</feature>
<dbReference type="PANTHER" id="PTHR28136:SF1">
    <property type="entry name" value="NUCLEUS EXPORT PROTEIN BRL1"/>
    <property type="match status" value="1"/>
</dbReference>
<evidence type="ECO:0000259" key="2">
    <source>
        <dbReference type="SMART" id="SM01042"/>
    </source>
</evidence>
<protein>
    <recommendedName>
        <fullName evidence="2">Brl1/Brr6 domain-containing protein</fullName>
    </recommendedName>
</protein>
<proteinExistence type="predicted"/>
<evidence type="ECO:0000313" key="4">
    <source>
        <dbReference type="Proteomes" id="UP000297245"/>
    </source>
</evidence>
<dbReference type="SMART" id="SM01042">
    <property type="entry name" value="Brr6_like_C_C"/>
    <property type="match status" value="1"/>
</dbReference>